<evidence type="ECO:0000313" key="5">
    <source>
        <dbReference type="Proteomes" id="UP001180020"/>
    </source>
</evidence>
<dbReference type="PANTHER" id="PTHR13068">
    <property type="entry name" value="CGI-12 PROTEIN-RELATED"/>
    <property type="match status" value="1"/>
</dbReference>
<keyword evidence="3" id="KW-0809">Transit peptide</keyword>
<keyword evidence="2" id="KW-0806">Transcription termination</keyword>
<keyword evidence="2" id="KW-0804">Transcription</keyword>
<sequence>MDFFHSIGFSIPDLVLVLSKNPCILASSLDNLIVPAYGFLKNILGTDNFVILTAKRAPWLLHKDLHKIMGPKIELLHDHGVPNSRISTMIRQQPRCFHIVHPDRFTRDLVKLKAMDIGPSISSFYMAFGTILSMSESHWEEKLELYRSFGWSEADVLSTFKKQPIIMRISKDKIRRVMDFLLKELGLRLSIIARYPHLLFYSLEKTIIPRSSVIRVLTSHGILNKDVNFYSICHLSEKKFLEKYVIKYQEMVPQVSQAYQGKTIIGD</sequence>
<accession>A0AAV9D0X7</accession>
<evidence type="ECO:0000313" key="4">
    <source>
        <dbReference type="EMBL" id="KAK1294860.1"/>
    </source>
</evidence>
<name>A0AAV9D0X7_ACOCL</name>
<dbReference type="GO" id="GO:0006353">
    <property type="term" value="P:DNA-templated transcription termination"/>
    <property type="evidence" value="ECO:0007669"/>
    <property type="project" value="UniProtKB-KW"/>
</dbReference>
<comment type="caution">
    <text evidence="4">The sequence shown here is derived from an EMBL/GenBank/DDBJ whole genome shotgun (WGS) entry which is preliminary data.</text>
</comment>
<dbReference type="InterPro" id="IPR003690">
    <property type="entry name" value="MTERF"/>
</dbReference>
<dbReference type="PANTHER" id="PTHR13068:SF166">
    <property type="entry name" value="TRANSCRIPTION TERMINATION FACTOR MTERF15, MITOCHONDRIAL-LIKE"/>
    <property type="match status" value="1"/>
</dbReference>
<dbReference type="GO" id="GO:0003676">
    <property type="term" value="F:nucleic acid binding"/>
    <property type="evidence" value="ECO:0007669"/>
    <property type="project" value="InterPro"/>
</dbReference>
<dbReference type="EMBL" id="JAUJYO010000016">
    <property type="protein sequence ID" value="KAK1294860.1"/>
    <property type="molecule type" value="Genomic_DNA"/>
</dbReference>
<comment type="similarity">
    <text evidence="1">Belongs to the mTERF family.</text>
</comment>
<gene>
    <name evidence="4" type="ORF">QJS10_CPA16g01300</name>
</gene>
<keyword evidence="2" id="KW-0805">Transcription regulation</keyword>
<keyword evidence="5" id="KW-1185">Reference proteome</keyword>
<evidence type="ECO:0000256" key="3">
    <source>
        <dbReference type="ARBA" id="ARBA00022946"/>
    </source>
</evidence>
<evidence type="ECO:0000256" key="2">
    <source>
        <dbReference type="ARBA" id="ARBA00022472"/>
    </source>
</evidence>
<proteinExistence type="inferred from homology"/>
<organism evidence="4 5">
    <name type="scientific">Acorus calamus</name>
    <name type="common">Sweet flag</name>
    <dbReference type="NCBI Taxonomy" id="4465"/>
    <lineage>
        <taxon>Eukaryota</taxon>
        <taxon>Viridiplantae</taxon>
        <taxon>Streptophyta</taxon>
        <taxon>Embryophyta</taxon>
        <taxon>Tracheophyta</taxon>
        <taxon>Spermatophyta</taxon>
        <taxon>Magnoliopsida</taxon>
        <taxon>Liliopsida</taxon>
        <taxon>Acoraceae</taxon>
        <taxon>Acorus</taxon>
    </lineage>
</organism>
<reference evidence="4" key="1">
    <citation type="journal article" date="2023" name="Nat. Commun.">
        <title>Diploid and tetraploid genomes of Acorus and the evolution of monocots.</title>
        <authorList>
            <person name="Ma L."/>
            <person name="Liu K.W."/>
            <person name="Li Z."/>
            <person name="Hsiao Y.Y."/>
            <person name="Qi Y."/>
            <person name="Fu T."/>
            <person name="Tang G.D."/>
            <person name="Zhang D."/>
            <person name="Sun W.H."/>
            <person name="Liu D.K."/>
            <person name="Li Y."/>
            <person name="Chen G.Z."/>
            <person name="Liu X.D."/>
            <person name="Liao X.Y."/>
            <person name="Jiang Y.T."/>
            <person name="Yu X."/>
            <person name="Hao Y."/>
            <person name="Huang J."/>
            <person name="Zhao X.W."/>
            <person name="Ke S."/>
            <person name="Chen Y.Y."/>
            <person name="Wu W.L."/>
            <person name="Hsu J.L."/>
            <person name="Lin Y.F."/>
            <person name="Huang M.D."/>
            <person name="Li C.Y."/>
            <person name="Huang L."/>
            <person name="Wang Z.W."/>
            <person name="Zhao X."/>
            <person name="Zhong W.Y."/>
            <person name="Peng D.H."/>
            <person name="Ahmad S."/>
            <person name="Lan S."/>
            <person name="Zhang J.S."/>
            <person name="Tsai W.C."/>
            <person name="Van de Peer Y."/>
            <person name="Liu Z.J."/>
        </authorList>
    </citation>
    <scope>NUCLEOTIDE SEQUENCE</scope>
    <source>
        <strain evidence="4">CP</strain>
    </source>
</reference>
<dbReference type="Pfam" id="PF02536">
    <property type="entry name" value="mTERF"/>
    <property type="match status" value="1"/>
</dbReference>
<dbReference type="SMART" id="SM00733">
    <property type="entry name" value="Mterf"/>
    <property type="match status" value="5"/>
</dbReference>
<dbReference type="FunFam" id="1.25.70.10:FF:000001">
    <property type="entry name" value="Mitochondrial transcription termination factor-like"/>
    <property type="match status" value="1"/>
</dbReference>
<dbReference type="Proteomes" id="UP001180020">
    <property type="component" value="Unassembled WGS sequence"/>
</dbReference>
<dbReference type="AlphaFoldDB" id="A0AAV9D0X7"/>
<dbReference type="InterPro" id="IPR038538">
    <property type="entry name" value="MTERF_sf"/>
</dbReference>
<protein>
    <submittedName>
        <fullName evidence="4">Uncharacterized protein</fullName>
    </submittedName>
</protein>
<reference evidence="4" key="2">
    <citation type="submission" date="2023-06" db="EMBL/GenBank/DDBJ databases">
        <authorList>
            <person name="Ma L."/>
            <person name="Liu K.-W."/>
            <person name="Li Z."/>
            <person name="Hsiao Y.-Y."/>
            <person name="Qi Y."/>
            <person name="Fu T."/>
            <person name="Tang G."/>
            <person name="Zhang D."/>
            <person name="Sun W.-H."/>
            <person name="Liu D.-K."/>
            <person name="Li Y."/>
            <person name="Chen G.-Z."/>
            <person name="Liu X.-D."/>
            <person name="Liao X.-Y."/>
            <person name="Jiang Y.-T."/>
            <person name="Yu X."/>
            <person name="Hao Y."/>
            <person name="Huang J."/>
            <person name="Zhao X.-W."/>
            <person name="Ke S."/>
            <person name="Chen Y.-Y."/>
            <person name="Wu W.-L."/>
            <person name="Hsu J.-L."/>
            <person name="Lin Y.-F."/>
            <person name="Huang M.-D."/>
            <person name="Li C.-Y."/>
            <person name="Huang L."/>
            <person name="Wang Z.-W."/>
            <person name="Zhao X."/>
            <person name="Zhong W.-Y."/>
            <person name="Peng D.-H."/>
            <person name="Ahmad S."/>
            <person name="Lan S."/>
            <person name="Zhang J.-S."/>
            <person name="Tsai W.-C."/>
            <person name="Van De Peer Y."/>
            <person name="Liu Z.-J."/>
        </authorList>
    </citation>
    <scope>NUCLEOTIDE SEQUENCE</scope>
    <source>
        <strain evidence="4">CP</strain>
        <tissue evidence="4">Leaves</tissue>
    </source>
</reference>
<dbReference type="Gene3D" id="1.25.70.10">
    <property type="entry name" value="Transcription termination factor 3, mitochondrial"/>
    <property type="match status" value="1"/>
</dbReference>
<evidence type="ECO:0000256" key="1">
    <source>
        <dbReference type="ARBA" id="ARBA00007692"/>
    </source>
</evidence>